<dbReference type="InterPro" id="IPR027370">
    <property type="entry name" value="Znf-RING_euk"/>
</dbReference>
<evidence type="ECO:0000256" key="4">
    <source>
        <dbReference type="PROSITE-ProRule" id="PRU00175"/>
    </source>
</evidence>
<dbReference type="Gene3D" id="3.30.40.10">
    <property type="entry name" value="Zinc/RING finger domain, C3HC4 (zinc finger)"/>
    <property type="match status" value="1"/>
</dbReference>
<dbReference type="SMART" id="SM00184">
    <property type="entry name" value="RING"/>
    <property type="match status" value="1"/>
</dbReference>
<proteinExistence type="predicted"/>
<keyword evidence="5" id="KW-0472">Membrane</keyword>
<dbReference type="GO" id="GO:0008270">
    <property type="term" value="F:zinc ion binding"/>
    <property type="evidence" value="ECO:0007669"/>
    <property type="project" value="UniProtKB-KW"/>
</dbReference>
<evidence type="ECO:0000313" key="8">
    <source>
        <dbReference type="WBParaSite" id="PEQ_0000376901-mRNA-1"/>
    </source>
</evidence>
<feature type="transmembrane region" description="Helical" evidence="5">
    <location>
        <begin position="216"/>
        <end position="234"/>
    </location>
</feature>
<dbReference type="GO" id="GO:0061630">
    <property type="term" value="F:ubiquitin protein ligase activity"/>
    <property type="evidence" value="ECO:0007669"/>
    <property type="project" value="TreeGrafter"/>
</dbReference>
<evidence type="ECO:0000256" key="1">
    <source>
        <dbReference type="ARBA" id="ARBA00022723"/>
    </source>
</evidence>
<keyword evidence="3" id="KW-0862">Zinc</keyword>
<dbReference type="InterPro" id="IPR051435">
    <property type="entry name" value="RING_finger_E3_ubiq-ligases"/>
</dbReference>
<dbReference type="InterPro" id="IPR017907">
    <property type="entry name" value="Znf_RING_CS"/>
</dbReference>
<dbReference type="PROSITE" id="PS00518">
    <property type="entry name" value="ZF_RING_1"/>
    <property type="match status" value="1"/>
</dbReference>
<dbReference type="Pfam" id="PF13445">
    <property type="entry name" value="zf-RING_UBOX"/>
    <property type="match status" value="1"/>
</dbReference>
<evidence type="ECO:0000256" key="3">
    <source>
        <dbReference type="ARBA" id="ARBA00022833"/>
    </source>
</evidence>
<dbReference type="InterPro" id="IPR013083">
    <property type="entry name" value="Znf_RING/FYVE/PHD"/>
</dbReference>
<dbReference type="WBParaSite" id="PEQ_0000376901-mRNA-1">
    <property type="protein sequence ID" value="PEQ_0000376901-mRNA-1"/>
    <property type="gene ID" value="PEQ_0000376901"/>
</dbReference>
<dbReference type="PROSITE" id="PS50089">
    <property type="entry name" value="ZF_RING_2"/>
    <property type="match status" value="1"/>
</dbReference>
<evidence type="ECO:0000256" key="5">
    <source>
        <dbReference type="SAM" id="Phobius"/>
    </source>
</evidence>
<dbReference type="SUPFAM" id="SSF57850">
    <property type="entry name" value="RING/U-box"/>
    <property type="match status" value="1"/>
</dbReference>
<dbReference type="PANTHER" id="PTHR22791">
    <property type="entry name" value="RING-TYPE DOMAIN-CONTAINING PROTEIN"/>
    <property type="match status" value="1"/>
</dbReference>
<organism evidence="7 8">
    <name type="scientific">Parascaris equorum</name>
    <name type="common">Equine roundworm</name>
    <dbReference type="NCBI Taxonomy" id="6256"/>
    <lineage>
        <taxon>Eukaryota</taxon>
        <taxon>Metazoa</taxon>
        <taxon>Ecdysozoa</taxon>
        <taxon>Nematoda</taxon>
        <taxon>Chromadorea</taxon>
        <taxon>Rhabditida</taxon>
        <taxon>Spirurina</taxon>
        <taxon>Ascaridomorpha</taxon>
        <taxon>Ascaridoidea</taxon>
        <taxon>Ascarididae</taxon>
        <taxon>Parascaris</taxon>
    </lineage>
</organism>
<protein>
    <submittedName>
        <fullName evidence="8">RING-type domain-containing protein</fullName>
    </submittedName>
</protein>
<keyword evidence="5" id="KW-0812">Transmembrane</keyword>
<name>A0A914RPC5_PAREQ</name>
<dbReference type="PANTHER" id="PTHR22791:SF34">
    <property type="entry name" value="RING-TYPE DOMAIN-CONTAINING PROTEIN"/>
    <property type="match status" value="1"/>
</dbReference>
<sequence>MLTTKDDVQNLSQKLVSFLVDGDDVIPCEVCLEPFHPAERPPKLLPCGHNFCEQCLFSLCCHQQYYLLDSINCPTCRTEFNASTAFNAPTNYDLCKMLENVQRGANVTVIHLPDATLEKRNNPDGSMRSYISRRSRRSSRSRGLRCADCSRRLNERHRRKSARYCLRCSNRDDCLRLSCLECCVNRHNGHRLITVDELEYDHHKLINDLRELSNKIQVAIAVDLMILCVYYFLFAQTVQHLKKLETLKYAPYISLHSKQRTSELAHFTISKLIQQDRQIHIYTWIYTPIQR</sequence>
<keyword evidence="7" id="KW-1185">Reference proteome</keyword>
<dbReference type="GO" id="GO:0016567">
    <property type="term" value="P:protein ubiquitination"/>
    <property type="evidence" value="ECO:0007669"/>
    <property type="project" value="TreeGrafter"/>
</dbReference>
<keyword evidence="2 4" id="KW-0863">Zinc-finger</keyword>
<dbReference type="AlphaFoldDB" id="A0A914RPC5"/>
<dbReference type="Proteomes" id="UP000887564">
    <property type="component" value="Unplaced"/>
</dbReference>
<reference evidence="8" key="1">
    <citation type="submission" date="2022-11" db="UniProtKB">
        <authorList>
            <consortium name="WormBaseParasite"/>
        </authorList>
    </citation>
    <scope>IDENTIFICATION</scope>
</reference>
<feature type="domain" description="RING-type" evidence="6">
    <location>
        <begin position="28"/>
        <end position="77"/>
    </location>
</feature>
<keyword evidence="1" id="KW-0479">Metal-binding</keyword>
<accession>A0A914RPC5</accession>
<evidence type="ECO:0000313" key="7">
    <source>
        <dbReference type="Proteomes" id="UP000887564"/>
    </source>
</evidence>
<dbReference type="InterPro" id="IPR001841">
    <property type="entry name" value="Znf_RING"/>
</dbReference>
<evidence type="ECO:0000259" key="6">
    <source>
        <dbReference type="PROSITE" id="PS50089"/>
    </source>
</evidence>
<keyword evidence="5" id="KW-1133">Transmembrane helix</keyword>
<evidence type="ECO:0000256" key="2">
    <source>
        <dbReference type="ARBA" id="ARBA00022771"/>
    </source>
</evidence>